<dbReference type="SUPFAM" id="SSF49899">
    <property type="entry name" value="Concanavalin A-like lectins/glucanases"/>
    <property type="match status" value="1"/>
</dbReference>
<dbReference type="Gene3D" id="2.60.120.200">
    <property type="match status" value="1"/>
</dbReference>
<name>A0ABQ6JGY3_9ACTN</name>
<comment type="caution">
    <text evidence="2">The sequence shown here is derived from an EMBL/GenBank/DDBJ whole genome shotgun (WGS) entry which is preliminary data.</text>
</comment>
<feature type="region of interest" description="Disordered" evidence="1">
    <location>
        <begin position="339"/>
        <end position="372"/>
    </location>
</feature>
<dbReference type="InterPro" id="IPR013320">
    <property type="entry name" value="ConA-like_dom_sf"/>
</dbReference>
<dbReference type="EMBL" id="BSUZ01000001">
    <property type="protein sequence ID" value="GMA86031.1"/>
    <property type="molecule type" value="Genomic_DNA"/>
</dbReference>
<gene>
    <name evidence="2" type="ORF">GCM10025868_12810</name>
</gene>
<feature type="compositionally biased region" description="Basic and acidic residues" evidence="1">
    <location>
        <begin position="258"/>
        <end position="267"/>
    </location>
</feature>
<protein>
    <submittedName>
        <fullName evidence="2">Uncharacterized protein</fullName>
    </submittedName>
</protein>
<proteinExistence type="predicted"/>
<feature type="compositionally biased region" description="Polar residues" evidence="1">
    <location>
        <begin position="199"/>
        <end position="212"/>
    </location>
</feature>
<keyword evidence="3" id="KW-1185">Reference proteome</keyword>
<evidence type="ECO:0000313" key="3">
    <source>
        <dbReference type="Proteomes" id="UP001157017"/>
    </source>
</evidence>
<accession>A0ABQ6JGY3</accession>
<sequence length="372" mass="38592">MLGALAALRPRALRRTAAVLVVGVAVLATQGGVAHAAAFTPLTTEGFTGATVGPEWRLPSSATNTACLTASTDTAATPVKGCNLATPDPVGSGTLRLTGNGAGQVGTIYNTTSLPTSKGVDVTFNTYQWSGTNPGADGIAFILAATDPTNPAPPSTRGPSGGSLGYSPTAGSAAGTSYGYLGFGLDVFGNFQSSAFGGTDCPASSRTASPFQQAHRPRPGQQLPRLLHPHPGGAQRVARRPHRDLPAGPRAGRGGAEPGRRDDDRLRHRGGRELLHPEGDLARRHPQTISGSLPTAARLSALGFPASWFDPTTGLPYHHLRLGGLDRRLVRDPRDQHADLAHRRRQACPSTPSTSPTTRTAAWSAATGAPRW</sequence>
<reference evidence="3" key="1">
    <citation type="journal article" date="2019" name="Int. J. Syst. Evol. Microbiol.">
        <title>The Global Catalogue of Microorganisms (GCM) 10K type strain sequencing project: providing services to taxonomists for standard genome sequencing and annotation.</title>
        <authorList>
            <consortium name="The Broad Institute Genomics Platform"/>
            <consortium name="The Broad Institute Genome Sequencing Center for Infectious Disease"/>
            <person name="Wu L."/>
            <person name="Ma J."/>
        </authorList>
    </citation>
    <scope>NUCLEOTIDE SEQUENCE [LARGE SCALE GENOMIC DNA]</scope>
    <source>
        <strain evidence="3">NBRC 108730</strain>
    </source>
</reference>
<evidence type="ECO:0000313" key="2">
    <source>
        <dbReference type="EMBL" id="GMA86031.1"/>
    </source>
</evidence>
<organism evidence="2 3">
    <name type="scientific">Angustibacter aerolatus</name>
    <dbReference type="NCBI Taxonomy" id="1162965"/>
    <lineage>
        <taxon>Bacteria</taxon>
        <taxon>Bacillati</taxon>
        <taxon>Actinomycetota</taxon>
        <taxon>Actinomycetes</taxon>
        <taxon>Kineosporiales</taxon>
        <taxon>Kineosporiaceae</taxon>
    </lineage>
</organism>
<feature type="compositionally biased region" description="Low complexity" evidence="1">
    <location>
        <begin position="347"/>
        <end position="372"/>
    </location>
</feature>
<evidence type="ECO:0000256" key="1">
    <source>
        <dbReference type="SAM" id="MobiDB-lite"/>
    </source>
</evidence>
<dbReference type="Proteomes" id="UP001157017">
    <property type="component" value="Unassembled WGS sequence"/>
</dbReference>
<feature type="region of interest" description="Disordered" evidence="1">
    <location>
        <begin position="199"/>
        <end position="267"/>
    </location>
</feature>